<dbReference type="PRINTS" id="PR00368">
    <property type="entry name" value="FADPNR"/>
</dbReference>
<dbReference type="PANTHER" id="PTHR43735">
    <property type="entry name" value="APOPTOSIS-INDUCING FACTOR 1"/>
    <property type="match status" value="1"/>
</dbReference>
<dbReference type="Proteomes" id="UP000815677">
    <property type="component" value="Unassembled WGS sequence"/>
</dbReference>
<proteinExistence type="predicted"/>
<evidence type="ECO:0000313" key="3">
    <source>
        <dbReference type="Proteomes" id="UP000815677"/>
    </source>
</evidence>
<organism evidence="2 3">
    <name type="scientific">Mycena chlorophos</name>
    <name type="common">Agaric fungus</name>
    <name type="synonym">Agaricus chlorophos</name>
    <dbReference type="NCBI Taxonomy" id="658473"/>
    <lineage>
        <taxon>Eukaryota</taxon>
        <taxon>Fungi</taxon>
        <taxon>Dikarya</taxon>
        <taxon>Basidiomycota</taxon>
        <taxon>Agaricomycotina</taxon>
        <taxon>Agaricomycetes</taxon>
        <taxon>Agaricomycetidae</taxon>
        <taxon>Agaricales</taxon>
        <taxon>Marasmiineae</taxon>
        <taxon>Mycenaceae</taxon>
        <taxon>Mycena</taxon>
    </lineage>
</organism>
<sequence>MTALKNIVVVGGSYCATYLIDALASKVHKTHRIVMIERHSHLQASKQHIFAFPRITTVPGFAQKAFVPYTNAFHEPQTPRDSVEVVHGVVESILPGRVVLASGEEIEYEFLVMATGTGHPERPDGGLEMTEKLSSVRSYEALERRIKEARDVVVVGGGAWGIQLAFDTKEFYPDKNVTLVHSRTQLLNRFYPKLHDIVMARAVELGVVLVLGQRVKIPPGGFPAAGPSQVELEDGRTLHADIAIECVGAVPLSNPLRSLAPDAIDPKTGYIRVKKTLQIDTADRALVKVFAIGDVADTGANKAAAPGYGQAQLVARNIASMIASGTAQRLEEYEVPVAGIHLSIGLHRYVTFIDPVDERSEPQVRFTEFEWEGDGRDASEEAKFWYECRCQLIWDTRAPSVKDYWL</sequence>
<name>A0ABQ0LUX9_MYCCL</name>
<accession>A0ABQ0LUX9</accession>
<protein>
    <submittedName>
        <fullName evidence="2">FAD/NAD(P)-binding domain-containing protein</fullName>
    </submittedName>
</protein>
<gene>
    <name evidence="2" type="ORF">MCHLO_11704</name>
</gene>
<dbReference type="InterPro" id="IPR023753">
    <property type="entry name" value="FAD/NAD-binding_dom"/>
</dbReference>
<feature type="domain" description="FAD/NAD(P)-binding" evidence="1">
    <location>
        <begin position="6"/>
        <end position="300"/>
    </location>
</feature>
<dbReference type="InterPro" id="IPR036188">
    <property type="entry name" value="FAD/NAD-bd_sf"/>
</dbReference>
<keyword evidence="3" id="KW-1185">Reference proteome</keyword>
<dbReference type="PANTHER" id="PTHR43735:SF11">
    <property type="entry name" value="HYPOTHETICAL OXIDOREDUCTASE (EUROFUNG)"/>
    <property type="match status" value="1"/>
</dbReference>
<reference evidence="2" key="1">
    <citation type="submission" date="2014-09" db="EMBL/GenBank/DDBJ databases">
        <title>Genome sequence of the luminous mushroom Mycena chlorophos for searching fungal bioluminescence genes.</title>
        <authorList>
            <person name="Tanaka Y."/>
            <person name="Kasuga D."/>
            <person name="Oba Y."/>
            <person name="Hase S."/>
            <person name="Sato K."/>
            <person name="Oba Y."/>
            <person name="Sakakibara Y."/>
        </authorList>
    </citation>
    <scope>NUCLEOTIDE SEQUENCE</scope>
</reference>
<dbReference type="SUPFAM" id="SSF51905">
    <property type="entry name" value="FAD/NAD(P)-binding domain"/>
    <property type="match status" value="1"/>
</dbReference>
<evidence type="ECO:0000313" key="2">
    <source>
        <dbReference type="EMBL" id="GAT54884.1"/>
    </source>
</evidence>
<dbReference type="Pfam" id="PF07992">
    <property type="entry name" value="Pyr_redox_2"/>
    <property type="match status" value="1"/>
</dbReference>
<dbReference type="Gene3D" id="3.50.50.100">
    <property type="match status" value="1"/>
</dbReference>
<evidence type="ECO:0000259" key="1">
    <source>
        <dbReference type="Pfam" id="PF07992"/>
    </source>
</evidence>
<dbReference type="EMBL" id="DF848787">
    <property type="protein sequence ID" value="GAT54884.1"/>
    <property type="molecule type" value="Genomic_DNA"/>
</dbReference>